<evidence type="ECO:0000259" key="3">
    <source>
        <dbReference type="PROSITE" id="PS50076"/>
    </source>
</evidence>
<gene>
    <name evidence="4" type="ORF">BGO89_08550</name>
</gene>
<evidence type="ECO:0000256" key="2">
    <source>
        <dbReference type="SAM" id="MobiDB-lite"/>
    </source>
</evidence>
<dbReference type="AlphaFoldDB" id="A0A1M3L3U3"/>
<evidence type="ECO:0000313" key="4">
    <source>
        <dbReference type="EMBL" id="OJX60027.1"/>
    </source>
</evidence>
<name>A0A1M3L3U3_9BACT</name>
<dbReference type="CDD" id="cd06257">
    <property type="entry name" value="DnaJ"/>
    <property type="match status" value="1"/>
</dbReference>
<dbReference type="PANTHER" id="PTHR44145:SF3">
    <property type="entry name" value="DNAJ HOMOLOG SUBFAMILY A MEMBER 3, MITOCHONDRIAL"/>
    <property type="match status" value="1"/>
</dbReference>
<dbReference type="Gene3D" id="1.10.287.110">
    <property type="entry name" value="DnaJ domain"/>
    <property type="match status" value="1"/>
</dbReference>
<dbReference type="Proteomes" id="UP000184233">
    <property type="component" value="Unassembled WGS sequence"/>
</dbReference>
<organism evidence="4 5">
    <name type="scientific">Candidatus Kapaibacterium thiocyanatum</name>
    <dbReference type="NCBI Taxonomy" id="1895771"/>
    <lineage>
        <taxon>Bacteria</taxon>
        <taxon>Pseudomonadati</taxon>
        <taxon>Candidatus Kapaibacteriota</taxon>
        <taxon>Candidatus Kapaibacteriia</taxon>
        <taxon>Candidatus Kapaibacteriales</taxon>
        <taxon>Candidatus Kapaibacteriaceae</taxon>
        <taxon>Candidatus Kapaibacterium</taxon>
    </lineage>
</organism>
<dbReference type="PANTHER" id="PTHR44145">
    <property type="entry name" value="DNAJ HOMOLOG SUBFAMILY A MEMBER 3, MITOCHONDRIAL"/>
    <property type="match status" value="1"/>
</dbReference>
<sequence length="297" mass="33489">MDYRDYYKELEVERTASADDIKKAYRRLARAYHPDTNSEPGAEDRFKRVSEAYEVLSDPEKKKRYDQLSTQYNSFQSRGGSNGNTSFDEFSRQQDGFSFDFDISDLFGKQGGGTTDFFESLFGSSKGRQRGRRSSRSTQRQEAEQKIYSVTITFDEALHGTRKRLTIGTEKLDIQFKPGIEDKQRLKIPQGILEVTVAPHPRYVRDGNDLKVTESIPLTTALLGGSVPIVTPFGTITMKIPSGTRNDKTFRVRAHGMPVYGSADSRGDLFVTVRIILPSSLTDEQRSLVEQLKGLGL</sequence>
<dbReference type="PROSITE" id="PS50076">
    <property type="entry name" value="DNAJ_2"/>
    <property type="match status" value="1"/>
</dbReference>
<reference evidence="4 5" key="1">
    <citation type="submission" date="2016-09" db="EMBL/GenBank/DDBJ databases">
        <title>Genome-resolved meta-omics ties microbial dynamics to process performance in biotechnology for thiocyanate degradation.</title>
        <authorList>
            <person name="Kantor R.S."/>
            <person name="Huddy R.J."/>
            <person name="Iyer R."/>
            <person name="Thomas B.C."/>
            <person name="Brown C.T."/>
            <person name="Anantharaman K."/>
            <person name="Tringe S."/>
            <person name="Hettich R.L."/>
            <person name="Harrison S.T."/>
            <person name="Banfield J.F."/>
        </authorList>
    </citation>
    <scope>NUCLEOTIDE SEQUENCE [LARGE SCALE GENOMIC DNA]</scope>
    <source>
        <strain evidence="4">59-99</strain>
    </source>
</reference>
<dbReference type="InterPro" id="IPR036869">
    <property type="entry name" value="J_dom_sf"/>
</dbReference>
<proteinExistence type="predicted"/>
<dbReference type="FunFam" id="2.60.260.20:FF:000013">
    <property type="entry name" value="DnaJ subfamily B member 11"/>
    <property type="match status" value="1"/>
</dbReference>
<dbReference type="InterPro" id="IPR008971">
    <property type="entry name" value="HSP40/DnaJ_pept-bd"/>
</dbReference>
<dbReference type="PROSITE" id="PS00636">
    <property type="entry name" value="DNAJ_1"/>
    <property type="match status" value="1"/>
</dbReference>
<dbReference type="InterPro" id="IPR018253">
    <property type="entry name" value="DnaJ_domain_CS"/>
</dbReference>
<keyword evidence="1" id="KW-0143">Chaperone</keyword>
<dbReference type="CDD" id="cd10747">
    <property type="entry name" value="DnaJ_C"/>
    <property type="match status" value="1"/>
</dbReference>
<dbReference type="Gene3D" id="2.60.260.20">
    <property type="entry name" value="Urease metallochaperone UreE, N-terminal domain"/>
    <property type="match status" value="2"/>
</dbReference>
<evidence type="ECO:0000256" key="1">
    <source>
        <dbReference type="ARBA" id="ARBA00023186"/>
    </source>
</evidence>
<feature type="domain" description="J" evidence="3">
    <location>
        <begin position="5"/>
        <end position="69"/>
    </location>
</feature>
<dbReference type="SMART" id="SM00271">
    <property type="entry name" value="DnaJ"/>
    <property type="match status" value="1"/>
</dbReference>
<dbReference type="GO" id="GO:0006457">
    <property type="term" value="P:protein folding"/>
    <property type="evidence" value="ECO:0007669"/>
    <property type="project" value="InterPro"/>
</dbReference>
<accession>A0A1M3L3U3</accession>
<dbReference type="InterPro" id="IPR002939">
    <property type="entry name" value="DnaJ_C"/>
</dbReference>
<dbReference type="SUPFAM" id="SSF46565">
    <property type="entry name" value="Chaperone J-domain"/>
    <property type="match status" value="1"/>
</dbReference>
<dbReference type="Pfam" id="PF01556">
    <property type="entry name" value="DnaJ_C"/>
    <property type="match status" value="1"/>
</dbReference>
<protein>
    <recommendedName>
        <fullName evidence="3">J domain-containing protein</fullName>
    </recommendedName>
</protein>
<feature type="region of interest" description="Disordered" evidence="2">
    <location>
        <begin position="118"/>
        <end position="142"/>
    </location>
</feature>
<dbReference type="GO" id="GO:0051082">
    <property type="term" value="F:unfolded protein binding"/>
    <property type="evidence" value="ECO:0007669"/>
    <property type="project" value="InterPro"/>
</dbReference>
<dbReference type="InterPro" id="IPR001623">
    <property type="entry name" value="DnaJ_domain"/>
</dbReference>
<dbReference type="PRINTS" id="PR00625">
    <property type="entry name" value="JDOMAIN"/>
</dbReference>
<dbReference type="InterPro" id="IPR051938">
    <property type="entry name" value="Apopto_cytoskel_mod"/>
</dbReference>
<comment type="caution">
    <text evidence="4">The sequence shown here is derived from an EMBL/GenBank/DDBJ whole genome shotgun (WGS) entry which is preliminary data.</text>
</comment>
<evidence type="ECO:0000313" key="5">
    <source>
        <dbReference type="Proteomes" id="UP000184233"/>
    </source>
</evidence>
<dbReference type="SUPFAM" id="SSF49493">
    <property type="entry name" value="HSP40/DnaJ peptide-binding domain"/>
    <property type="match status" value="1"/>
</dbReference>
<dbReference type="EMBL" id="MKVH01000008">
    <property type="protein sequence ID" value="OJX60027.1"/>
    <property type="molecule type" value="Genomic_DNA"/>
</dbReference>
<dbReference type="STRING" id="1895771.BGO89_08550"/>
<dbReference type="Pfam" id="PF00226">
    <property type="entry name" value="DnaJ"/>
    <property type="match status" value="1"/>
</dbReference>